<dbReference type="AlphaFoldDB" id="A0A3P8K4S5"/>
<dbReference type="Proteomes" id="UP000274346">
    <property type="component" value="Chromosome"/>
</dbReference>
<dbReference type="Pfam" id="PF11162">
    <property type="entry name" value="DUF2946"/>
    <property type="match status" value="1"/>
</dbReference>
<accession>A0A3P8K4S5</accession>
<keyword evidence="1" id="KW-0812">Transmembrane</keyword>
<sequence length="148" mass="16488">MHERTRTYPIAAWLALLAIAMLFVAPVISKSIARQAACQHSFAVSSMPMPGMHHDMPMPTRCEETAAMDHQMMSGQAMSPMEEIACGYCQLLVHLPFVQLMLAMLLWLLLLFVVSTPLIPIACAPIFRAWKPQRARAPPAVFLASFNH</sequence>
<dbReference type="EMBL" id="LR131271">
    <property type="protein sequence ID" value="VDR30317.1"/>
    <property type="molecule type" value="Genomic_DNA"/>
</dbReference>
<feature type="transmembrane region" description="Helical" evidence="1">
    <location>
        <begin position="100"/>
        <end position="127"/>
    </location>
</feature>
<keyword evidence="1" id="KW-1133">Transmembrane helix</keyword>
<reference evidence="2 3" key="1">
    <citation type="submission" date="2018-12" db="EMBL/GenBank/DDBJ databases">
        <authorList>
            <consortium name="Pathogen Informatics"/>
        </authorList>
    </citation>
    <scope>NUCLEOTIDE SEQUENCE [LARGE SCALE GENOMIC DNA]</scope>
    <source>
        <strain evidence="2 3">NCTC13098</strain>
    </source>
</reference>
<evidence type="ECO:0000313" key="3">
    <source>
        <dbReference type="Proteomes" id="UP000274346"/>
    </source>
</evidence>
<name>A0A3P8K4S5_RAOTE</name>
<evidence type="ECO:0000256" key="1">
    <source>
        <dbReference type="SAM" id="Phobius"/>
    </source>
</evidence>
<dbReference type="KEGG" id="rtg:NCTC13098_06757"/>
<keyword evidence="1" id="KW-0472">Membrane</keyword>
<gene>
    <name evidence="2" type="ORF">NCTC13098_06757</name>
</gene>
<protein>
    <submittedName>
        <fullName evidence="2">Protein of uncharacterized function (DUF2946)</fullName>
    </submittedName>
</protein>
<evidence type="ECO:0000313" key="2">
    <source>
        <dbReference type="EMBL" id="VDR30317.1"/>
    </source>
</evidence>
<dbReference type="InterPro" id="IPR021333">
    <property type="entry name" value="DUF2946"/>
</dbReference>
<proteinExistence type="predicted"/>
<organism evidence="2 3">
    <name type="scientific">Raoultella terrigena</name>
    <name type="common">Klebsiella terrigena</name>
    <dbReference type="NCBI Taxonomy" id="577"/>
    <lineage>
        <taxon>Bacteria</taxon>
        <taxon>Pseudomonadati</taxon>
        <taxon>Pseudomonadota</taxon>
        <taxon>Gammaproteobacteria</taxon>
        <taxon>Enterobacterales</taxon>
        <taxon>Enterobacteriaceae</taxon>
        <taxon>Klebsiella/Raoultella group</taxon>
        <taxon>Raoultella</taxon>
    </lineage>
</organism>